<evidence type="ECO:0000313" key="2">
    <source>
        <dbReference type="EMBL" id="ETO79956.1"/>
    </source>
</evidence>
<keyword evidence="1" id="KW-0175">Coiled coil</keyword>
<evidence type="ECO:0000256" key="1">
    <source>
        <dbReference type="SAM" id="Coils"/>
    </source>
</evidence>
<gene>
    <name evidence="2" type="ORF">F444_05459</name>
</gene>
<reference evidence="2 3" key="1">
    <citation type="submission" date="2013-11" db="EMBL/GenBank/DDBJ databases">
        <title>The Genome Sequence of Phytophthora parasitica P1976.</title>
        <authorList>
            <consortium name="The Broad Institute Genomics Platform"/>
            <person name="Russ C."/>
            <person name="Tyler B."/>
            <person name="Panabieres F."/>
            <person name="Shan W."/>
            <person name="Tripathy S."/>
            <person name="Grunwald N."/>
            <person name="Machado M."/>
            <person name="Johnson C.S."/>
            <person name="Walker B."/>
            <person name="Young S."/>
            <person name="Zeng Q."/>
            <person name="Gargeya S."/>
            <person name="Fitzgerald M."/>
            <person name="Haas B."/>
            <person name="Abouelleil A."/>
            <person name="Allen A.W."/>
            <person name="Alvarado L."/>
            <person name="Arachchi H.M."/>
            <person name="Berlin A.M."/>
            <person name="Chapman S.B."/>
            <person name="Gainer-Dewar J."/>
            <person name="Goldberg J."/>
            <person name="Griggs A."/>
            <person name="Gujja S."/>
            <person name="Hansen M."/>
            <person name="Howarth C."/>
            <person name="Imamovic A."/>
            <person name="Ireland A."/>
            <person name="Larimer J."/>
            <person name="McCowan C."/>
            <person name="Murphy C."/>
            <person name="Pearson M."/>
            <person name="Poon T.W."/>
            <person name="Priest M."/>
            <person name="Roberts A."/>
            <person name="Saif S."/>
            <person name="Shea T."/>
            <person name="Sisk P."/>
            <person name="Sykes S."/>
            <person name="Wortman J."/>
            <person name="Nusbaum C."/>
            <person name="Birren B."/>
        </authorList>
    </citation>
    <scope>NUCLEOTIDE SEQUENCE [LARGE SCALE GENOMIC DNA]</scope>
    <source>
        <strain evidence="2 3">P1976</strain>
    </source>
</reference>
<dbReference type="AlphaFoldDB" id="A0A081AM45"/>
<proteinExistence type="predicted"/>
<organism evidence="2 3">
    <name type="scientific">Phytophthora nicotianae P1976</name>
    <dbReference type="NCBI Taxonomy" id="1317066"/>
    <lineage>
        <taxon>Eukaryota</taxon>
        <taxon>Sar</taxon>
        <taxon>Stramenopiles</taxon>
        <taxon>Oomycota</taxon>
        <taxon>Peronosporomycetes</taxon>
        <taxon>Peronosporales</taxon>
        <taxon>Peronosporaceae</taxon>
        <taxon>Phytophthora</taxon>
    </lineage>
</organism>
<dbReference type="Proteomes" id="UP000028582">
    <property type="component" value="Unassembled WGS sequence"/>
</dbReference>
<evidence type="ECO:0000313" key="3">
    <source>
        <dbReference type="Proteomes" id="UP000028582"/>
    </source>
</evidence>
<comment type="caution">
    <text evidence="2">The sequence shown here is derived from an EMBL/GenBank/DDBJ whole genome shotgun (WGS) entry which is preliminary data.</text>
</comment>
<sequence length="108" mass="11887">MSAGDKSALTSLLTLSPIKRSMLTMELKSKALLQQVKEQKKDVEKIKLKVARLVQQQVCLGPAGSVFVNTELDKLQKQLTEHVELASVGTPRVGRVHALPSAHVHEHE</sequence>
<feature type="coiled-coil region" evidence="1">
    <location>
        <begin position="29"/>
        <end position="56"/>
    </location>
</feature>
<accession>A0A081AM45</accession>
<protein>
    <submittedName>
        <fullName evidence="2">Uncharacterized protein</fullName>
    </submittedName>
</protein>
<dbReference type="EMBL" id="ANJA01001051">
    <property type="protein sequence ID" value="ETO79956.1"/>
    <property type="molecule type" value="Genomic_DNA"/>
</dbReference>
<name>A0A081AM45_PHYNI</name>